<comment type="subcellular location">
    <subcellularLocation>
        <location evidence="1">Secreted</location>
    </subcellularLocation>
</comment>
<dbReference type="OrthoDB" id="6433103at2759"/>
<reference evidence="6 7" key="1">
    <citation type="journal article" date="2019" name="Sci. Rep.">
        <title>Orb-weaving spider Araneus ventricosus genome elucidates the spidroin gene catalogue.</title>
        <authorList>
            <person name="Kono N."/>
            <person name="Nakamura H."/>
            <person name="Ohtoshi R."/>
            <person name="Moran D.A.P."/>
            <person name="Shinohara A."/>
            <person name="Yoshida Y."/>
            <person name="Fujiwara M."/>
            <person name="Mori M."/>
            <person name="Tomita M."/>
            <person name="Arakawa K."/>
        </authorList>
    </citation>
    <scope>NUCLEOTIDE SEQUENCE [LARGE SCALE GENOMIC DNA]</scope>
</reference>
<proteinExistence type="predicted"/>
<dbReference type="Gene3D" id="2.10.80.10">
    <property type="entry name" value="Lipase, subunit A"/>
    <property type="match status" value="1"/>
</dbReference>
<keyword evidence="3" id="KW-1015">Disulfide bond</keyword>
<evidence type="ECO:0000313" key="7">
    <source>
        <dbReference type="Proteomes" id="UP000499080"/>
    </source>
</evidence>
<evidence type="ECO:0000313" key="6">
    <source>
        <dbReference type="EMBL" id="GBO12406.1"/>
    </source>
</evidence>
<dbReference type="AlphaFoldDB" id="A0A4Y2UL74"/>
<evidence type="ECO:0000256" key="4">
    <source>
        <dbReference type="SAM" id="MobiDB-lite"/>
    </source>
</evidence>
<dbReference type="Pfam" id="PF06607">
    <property type="entry name" value="Prokineticin"/>
    <property type="match status" value="1"/>
</dbReference>
<gene>
    <name evidence="6" type="ORF">AVEN_133484_1</name>
</gene>
<accession>A0A4Y2UL74</accession>
<feature type="compositionally biased region" description="Low complexity" evidence="4">
    <location>
        <begin position="160"/>
        <end position="175"/>
    </location>
</feature>
<comment type="caution">
    <text evidence="6">The sequence shown here is derived from an EMBL/GenBank/DDBJ whole genome shotgun (WGS) entry which is preliminary data.</text>
</comment>
<evidence type="ECO:0000256" key="3">
    <source>
        <dbReference type="ARBA" id="ARBA00023157"/>
    </source>
</evidence>
<protein>
    <recommendedName>
        <fullName evidence="5">Prokineticin domain-containing protein</fullName>
    </recommendedName>
</protein>
<keyword evidence="2" id="KW-0964">Secreted</keyword>
<feature type="region of interest" description="Disordered" evidence="4">
    <location>
        <begin position="148"/>
        <end position="175"/>
    </location>
</feature>
<dbReference type="EMBL" id="BGPR01036958">
    <property type="protein sequence ID" value="GBO12406.1"/>
    <property type="molecule type" value="Genomic_DNA"/>
</dbReference>
<feature type="domain" description="Prokineticin" evidence="5">
    <location>
        <begin position="62"/>
        <end position="133"/>
    </location>
</feature>
<dbReference type="Proteomes" id="UP000499080">
    <property type="component" value="Unassembled WGS sequence"/>
</dbReference>
<keyword evidence="7" id="KW-1185">Reference proteome</keyword>
<evidence type="ECO:0000256" key="2">
    <source>
        <dbReference type="ARBA" id="ARBA00022525"/>
    </source>
</evidence>
<evidence type="ECO:0000259" key="5">
    <source>
        <dbReference type="Pfam" id="PF06607"/>
    </source>
</evidence>
<dbReference type="GO" id="GO:0005576">
    <property type="term" value="C:extracellular region"/>
    <property type="evidence" value="ECO:0007669"/>
    <property type="project" value="UniProtKB-SubCell"/>
</dbReference>
<name>A0A4Y2UL74_ARAVE</name>
<dbReference type="InterPro" id="IPR023569">
    <property type="entry name" value="Prokineticin_domain"/>
</dbReference>
<organism evidence="6 7">
    <name type="scientific">Araneus ventricosus</name>
    <name type="common">Orbweaver spider</name>
    <name type="synonym">Epeira ventricosa</name>
    <dbReference type="NCBI Taxonomy" id="182803"/>
    <lineage>
        <taxon>Eukaryota</taxon>
        <taxon>Metazoa</taxon>
        <taxon>Ecdysozoa</taxon>
        <taxon>Arthropoda</taxon>
        <taxon>Chelicerata</taxon>
        <taxon>Arachnida</taxon>
        <taxon>Araneae</taxon>
        <taxon>Araneomorphae</taxon>
        <taxon>Entelegynae</taxon>
        <taxon>Araneoidea</taxon>
        <taxon>Araneidae</taxon>
        <taxon>Araneus</taxon>
    </lineage>
</organism>
<sequence length="175" mass="18677">MGEVVSLFRVVGASSSGVGPWRLVRVLISRVYDCPFKSARDHHDLRPGGRKFKVSYILQQVVSAQLCREQEECDETQCCAGLNPLMGGICQNFTAEGGKCHLVDRIVPMFGEFYLGPCPCAEGLVCVQQGKKKNNGICQKPVTTTAAPVTAEDATDDSAADASAAEEPAAAPEAE</sequence>
<evidence type="ECO:0000256" key="1">
    <source>
        <dbReference type="ARBA" id="ARBA00004613"/>
    </source>
</evidence>
<dbReference type="SUPFAM" id="SSF57190">
    <property type="entry name" value="Colipase-like"/>
    <property type="match status" value="1"/>
</dbReference>